<evidence type="ECO:0000259" key="3">
    <source>
        <dbReference type="Pfam" id="PF14508"/>
    </source>
</evidence>
<feature type="chain" id="PRO_5045294903" evidence="1">
    <location>
        <begin position="29"/>
        <end position="644"/>
    </location>
</feature>
<keyword evidence="5" id="KW-0378">Hydrolase</keyword>
<dbReference type="SUPFAM" id="SSF51445">
    <property type="entry name" value="(Trans)glycosidases"/>
    <property type="match status" value="1"/>
</dbReference>
<dbReference type="InterPro" id="IPR014718">
    <property type="entry name" value="GH-type_carb-bd"/>
</dbReference>
<dbReference type="EMBL" id="JBDPZD010000002">
    <property type="protein sequence ID" value="MEO3691972.1"/>
    <property type="molecule type" value="Genomic_DNA"/>
</dbReference>
<feature type="signal peptide" evidence="1">
    <location>
        <begin position="1"/>
        <end position="28"/>
    </location>
</feature>
<dbReference type="PANTHER" id="PTHR35803:SF2">
    <property type="entry name" value="RETAINING ALPHA-GALACTOSIDASE"/>
    <property type="match status" value="1"/>
</dbReference>
<dbReference type="InterPro" id="IPR017853">
    <property type="entry name" value="GH"/>
</dbReference>
<feature type="domain" description="Glycosyl-hydrolase 97 N-terminal" evidence="3">
    <location>
        <begin position="29"/>
        <end position="292"/>
    </location>
</feature>
<reference evidence="5 6" key="1">
    <citation type="submission" date="2024-05" db="EMBL/GenBank/DDBJ databases">
        <title>Roseateles sp. DJS-2-20 16S ribosomal RNA gene Genome sequencing and assembly.</title>
        <authorList>
            <person name="Woo H."/>
        </authorList>
    </citation>
    <scope>NUCLEOTIDE SEQUENCE [LARGE SCALE GENOMIC DNA]</scope>
    <source>
        <strain evidence="5 6">DJS-2-20</strain>
    </source>
</reference>
<keyword evidence="6" id="KW-1185">Reference proteome</keyword>
<comment type="caution">
    <text evidence="5">The sequence shown here is derived from an EMBL/GenBank/DDBJ whole genome shotgun (WGS) entry which is preliminary data.</text>
</comment>
<dbReference type="Gene3D" id="3.20.20.70">
    <property type="entry name" value="Aldolase class I"/>
    <property type="match status" value="1"/>
</dbReference>
<keyword evidence="1" id="KW-0732">Signal</keyword>
<proteinExistence type="predicted"/>
<evidence type="ECO:0000313" key="5">
    <source>
        <dbReference type="EMBL" id="MEO3691972.1"/>
    </source>
</evidence>
<dbReference type="Gene3D" id="2.70.98.10">
    <property type="match status" value="1"/>
</dbReference>
<protein>
    <submittedName>
        <fullName evidence="5">Glycoside hydrolase family 97 catalytic domain-containing protein</fullName>
    </submittedName>
</protein>
<gene>
    <name evidence="5" type="ORF">ABDJ85_10865</name>
</gene>
<dbReference type="InterPro" id="IPR013785">
    <property type="entry name" value="Aldolase_TIM"/>
</dbReference>
<name>A0ABV0G2L4_9BURK</name>
<evidence type="ECO:0000259" key="2">
    <source>
        <dbReference type="Pfam" id="PF10566"/>
    </source>
</evidence>
<dbReference type="Pfam" id="PF10566">
    <property type="entry name" value="Glyco_hydro_97"/>
    <property type="match status" value="1"/>
</dbReference>
<dbReference type="InterPro" id="IPR019563">
    <property type="entry name" value="GH97_catalytic"/>
</dbReference>
<dbReference type="RefSeq" id="WP_347704779.1">
    <property type="nucleotide sequence ID" value="NZ_JBDPZD010000002.1"/>
</dbReference>
<sequence>MTLLRPSARLLRTALAGMAAALPLLAQALVSPDGRIQVDVRLDAQQRLVYSVQQAGKPVLLPSRLGLQLADADLSNNLRLVKTSPPRRHQERYQLPAGKRQQVSYVANEQRFELENPGGQRLLLDVRVSNDGLALRYTAPGEAGEKRRFVAETTCLQFAPEARAWLQPMSVAGTGWKGTNPSYEEHYQTDIPVGTPSPSPAGWVFPALFRTGPTWVALTEAGMDGSFHASRLQADSSGGNYCLGLPMAREVFTGGHLLAEADGTLVSPWRVIALGTLATLVESTLGTDLAPPALPATARFEPGAAAWSWALLKDEATVFDVQKRFIDYAADMRWPYLLIDAEWDTRIGDAKLKELVDYARRKGIGIHVWYNSSGDWNESPQTPKSALLTPEARKREFSRLAEMGVKGVKIDFFGGDGASMQAYYLDLLRDTLAAGLMVNFHGATLPRGWARTFPNFMTAEAIKGFEFVTFGQADQDKVPGHAAMLPFTRNLFDPMDFTPMVFGDIPNIQRRTRNGFELAQAVLFLSGIQHFAEIPEGMATVPAEVKNLLRQLPRRWDETRFIDGEPGKFAVIARRAGKTWWVAGFNADDSARELLLDAPFLRQRAGQLYTDGEGPRDFRIEPLPKSASTRLTLQPQGGFIARFP</sequence>
<dbReference type="InterPro" id="IPR029486">
    <property type="entry name" value="GH97_N"/>
</dbReference>
<evidence type="ECO:0000259" key="4">
    <source>
        <dbReference type="Pfam" id="PF14509"/>
    </source>
</evidence>
<dbReference type="InterPro" id="IPR052720">
    <property type="entry name" value="Glycosyl_hydrolase_97"/>
</dbReference>
<dbReference type="InterPro" id="IPR029483">
    <property type="entry name" value="GH97_C"/>
</dbReference>
<evidence type="ECO:0000256" key="1">
    <source>
        <dbReference type="SAM" id="SignalP"/>
    </source>
</evidence>
<dbReference type="Proteomes" id="UP001495147">
    <property type="component" value="Unassembled WGS sequence"/>
</dbReference>
<dbReference type="GO" id="GO:0016787">
    <property type="term" value="F:hydrolase activity"/>
    <property type="evidence" value="ECO:0007669"/>
    <property type="project" value="UniProtKB-KW"/>
</dbReference>
<feature type="domain" description="Glycosyl-hydrolase 97 C-terminal oligomerisation" evidence="4">
    <location>
        <begin position="556"/>
        <end position="643"/>
    </location>
</feature>
<dbReference type="PANTHER" id="PTHR35803">
    <property type="entry name" value="GLUCAN 1,4-ALPHA-GLUCOSIDASE SUSB-RELATED"/>
    <property type="match status" value="1"/>
</dbReference>
<feature type="domain" description="Glycosyl-hydrolase 97 catalytic" evidence="2">
    <location>
        <begin position="320"/>
        <end position="461"/>
    </location>
</feature>
<evidence type="ECO:0000313" key="6">
    <source>
        <dbReference type="Proteomes" id="UP001495147"/>
    </source>
</evidence>
<accession>A0ABV0G2L4</accession>
<dbReference type="Pfam" id="PF14509">
    <property type="entry name" value="GH97_C"/>
    <property type="match status" value="1"/>
</dbReference>
<organism evidence="5 6">
    <name type="scientific">Roseateles paludis</name>
    <dbReference type="NCBI Taxonomy" id="3145238"/>
    <lineage>
        <taxon>Bacteria</taxon>
        <taxon>Pseudomonadati</taxon>
        <taxon>Pseudomonadota</taxon>
        <taxon>Betaproteobacteria</taxon>
        <taxon>Burkholderiales</taxon>
        <taxon>Sphaerotilaceae</taxon>
        <taxon>Roseateles</taxon>
    </lineage>
</organism>
<dbReference type="Pfam" id="PF14508">
    <property type="entry name" value="GH97_N"/>
    <property type="match status" value="1"/>
</dbReference>